<evidence type="ECO:0000313" key="5">
    <source>
        <dbReference type="EMBL" id="MBC5581231.1"/>
    </source>
</evidence>
<feature type="active site" description="Proton donor" evidence="2">
    <location>
        <position position="18"/>
    </location>
</feature>
<dbReference type="NCBIfam" id="TIGR01460">
    <property type="entry name" value="HAD-SF-IIA"/>
    <property type="match status" value="1"/>
</dbReference>
<dbReference type="InterPro" id="IPR023214">
    <property type="entry name" value="HAD_sf"/>
</dbReference>
<dbReference type="EC" id="3.1.3.-" evidence="1"/>
<dbReference type="PIRSF" id="PIRSF000915">
    <property type="entry name" value="PGP-type_phosphatase"/>
    <property type="match status" value="1"/>
</dbReference>
<dbReference type="AlphaFoldDB" id="A0A923I9D8"/>
<feature type="binding site" evidence="4">
    <location>
        <position position="18"/>
    </location>
    <ligand>
        <name>Mg(2+)</name>
        <dbReference type="ChEBI" id="CHEBI:18420"/>
    </ligand>
</feature>
<dbReference type="PANTHER" id="PTHR19288:SF46">
    <property type="entry name" value="HALOACID DEHALOGENASE-LIKE HYDROLASE DOMAIN-CONTAINING PROTEIN 2"/>
    <property type="match status" value="1"/>
</dbReference>
<evidence type="ECO:0000256" key="1">
    <source>
        <dbReference type="PIRNR" id="PIRNR000915"/>
    </source>
</evidence>
<dbReference type="GO" id="GO:0005737">
    <property type="term" value="C:cytoplasm"/>
    <property type="evidence" value="ECO:0007669"/>
    <property type="project" value="TreeGrafter"/>
</dbReference>
<feature type="binding site" evidence="3">
    <location>
        <position position="188"/>
    </location>
    <ligand>
        <name>substrate</name>
    </ligand>
</feature>
<keyword evidence="1 4" id="KW-0460">Magnesium</keyword>
<accession>A0A923I9D8</accession>
<proteinExistence type="inferred from homology"/>
<comment type="cofactor">
    <cofactor evidence="4">
        <name>Mg(2+)</name>
        <dbReference type="ChEBI" id="CHEBI:18420"/>
    </cofactor>
    <text evidence="4">Divalent metal ions. Mg(2+) is the most effective.</text>
</comment>
<feature type="binding site" evidence="4">
    <location>
        <position position="213"/>
    </location>
    <ligand>
        <name>Mg(2+)</name>
        <dbReference type="ChEBI" id="CHEBI:18420"/>
    </ligand>
</feature>
<dbReference type="Proteomes" id="UP000659630">
    <property type="component" value="Unassembled WGS sequence"/>
</dbReference>
<keyword evidence="1 4" id="KW-0479">Metal-binding</keyword>
<protein>
    <recommendedName>
        <fullName evidence="1">Acid sugar phosphatase</fullName>
        <ecNumber evidence="1">3.1.3.-</ecNumber>
    </recommendedName>
</protein>
<dbReference type="SUPFAM" id="SSF56784">
    <property type="entry name" value="HAD-like"/>
    <property type="match status" value="1"/>
</dbReference>
<dbReference type="InterPro" id="IPR006357">
    <property type="entry name" value="HAD-SF_hydro_IIA"/>
</dbReference>
<dbReference type="GO" id="GO:0046872">
    <property type="term" value="F:metal ion binding"/>
    <property type="evidence" value="ECO:0007669"/>
    <property type="project" value="UniProtKB-KW"/>
</dbReference>
<dbReference type="GO" id="GO:0016791">
    <property type="term" value="F:phosphatase activity"/>
    <property type="evidence" value="ECO:0007669"/>
    <property type="project" value="TreeGrafter"/>
</dbReference>
<sequence>MIFVNALSSVRLFLLDLDGTFYLDGTPLPGALDFLAALRGKGIPFAFLTNNSSRSREDYIRRLNAMGAAVSGREVLTSADATLDYLDENHFSRQLLLIGTPSLEAQFTAAGYAVRADAPQAVVLGFDTTLTYEKLVLLCNAVRAGLPYIATHPDYNCPVEGGFIPDIGGVIALVEACTGRRPDAVIGKPNAYIARAAAARFGVPLEQICMVGDRLYTDIALGACGVRTALVLSGETSAADYEKSAVRADFVFGGIGEMAAEL</sequence>
<feature type="binding site" evidence="4">
    <location>
        <position position="16"/>
    </location>
    <ligand>
        <name>Mg(2+)</name>
        <dbReference type="ChEBI" id="CHEBI:18420"/>
    </ligand>
</feature>
<dbReference type="Pfam" id="PF13242">
    <property type="entry name" value="Hydrolase_like"/>
    <property type="match status" value="1"/>
</dbReference>
<dbReference type="RefSeq" id="WP_186887594.1">
    <property type="nucleotide sequence ID" value="NZ_JACONZ010000002.1"/>
</dbReference>
<dbReference type="Pfam" id="PF13344">
    <property type="entry name" value="Hydrolase_6"/>
    <property type="match status" value="1"/>
</dbReference>
<evidence type="ECO:0000313" key="6">
    <source>
        <dbReference type="Proteomes" id="UP000659630"/>
    </source>
</evidence>
<reference evidence="5" key="1">
    <citation type="submission" date="2020-08" db="EMBL/GenBank/DDBJ databases">
        <title>Genome public.</title>
        <authorList>
            <person name="Liu C."/>
            <person name="Sun Q."/>
        </authorList>
    </citation>
    <scope>NUCLEOTIDE SEQUENCE</scope>
    <source>
        <strain evidence="5">BX8</strain>
    </source>
</reference>
<dbReference type="InterPro" id="IPR036412">
    <property type="entry name" value="HAD-like_sf"/>
</dbReference>
<dbReference type="PANTHER" id="PTHR19288">
    <property type="entry name" value="4-NITROPHENYLPHOSPHATASE-RELATED"/>
    <property type="match status" value="1"/>
</dbReference>
<evidence type="ECO:0000256" key="3">
    <source>
        <dbReference type="PIRSR" id="PIRSR000915-2"/>
    </source>
</evidence>
<keyword evidence="5" id="KW-0378">Hydrolase</keyword>
<comment type="similarity">
    <text evidence="1">Belongs to the HAD-like hydrolase superfamily. NagD family.</text>
</comment>
<comment type="caution">
    <text evidence="5">The sequence shown here is derived from an EMBL/GenBank/DDBJ whole genome shotgun (WGS) entry which is preliminary data.</text>
</comment>
<gene>
    <name evidence="5" type="ORF">H8S23_06895</name>
</gene>
<dbReference type="Gene3D" id="3.40.50.1000">
    <property type="entry name" value="HAD superfamily/HAD-like"/>
    <property type="match status" value="2"/>
</dbReference>
<comment type="function">
    <text evidence="1">Catalyzes the dephosphorylation of 2-6 carbon acid sugars in vitro.</text>
</comment>
<evidence type="ECO:0000256" key="2">
    <source>
        <dbReference type="PIRSR" id="PIRSR000915-1"/>
    </source>
</evidence>
<keyword evidence="6" id="KW-1185">Reference proteome</keyword>
<organism evidence="5 6">
    <name type="scientific">Anaerofilum hominis</name>
    <dbReference type="NCBI Taxonomy" id="2763016"/>
    <lineage>
        <taxon>Bacteria</taxon>
        <taxon>Bacillati</taxon>
        <taxon>Bacillota</taxon>
        <taxon>Clostridia</taxon>
        <taxon>Eubacteriales</taxon>
        <taxon>Oscillospiraceae</taxon>
        <taxon>Anaerofilum</taxon>
    </lineage>
</organism>
<name>A0A923I9D8_9FIRM</name>
<evidence type="ECO:0000256" key="4">
    <source>
        <dbReference type="PIRSR" id="PIRSR000915-3"/>
    </source>
</evidence>
<dbReference type="EMBL" id="JACONZ010000002">
    <property type="protein sequence ID" value="MBC5581231.1"/>
    <property type="molecule type" value="Genomic_DNA"/>
</dbReference>
<feature type="active site" description="Nucleophile" evidence="2">
    <location>
        <position position="16"/>
    </location>
</feature>